<dbReference type="PANTHER" id="PTHR46401:SF2">
    <property type="entry name" value="GLYCOSYLTRANSFERASE WBBK-RELATED"/>
    <property type="match status" value="1"/>
</dbReference>
<evidence type="ECO:0000313" key="4">
    <source>
        <dbReference type="Proteomes" id="UP000298225"/>
    </source>
</evidence>
<dbReference type="Pfam" id="PF13692">
    <property type="entry name" value="Glyco_trans_1_4"/>
    <property type="match status" value="1"/>
</dbReference>
<dbReference type="RefSeq" id="WP_135170481.1">
    <property type="nucleotide sequence ID" value="NZ_SPQU01000011.1"/>
</dbReference>
<evidence type="ECO:0000259" key="2">
    <source>
        <dbReference type="Pfam" id="PF13439"/>
    </source>
</evidence>
<evidence type="ECO:0000313" key="3">
    <source>
        <dbReference type="EMBL" id="TFV36379.1"/>
    </source>
</evidence>
<dbReference type="EMBL" id="SPQU01000011">
    <property type="protein sequence ID" value="TFV36379.1"/>
    <property type="molecule type" value="Genomic_DNA"/>
</dbReference>
<dbReference type="Gene3D" id="3.40.50.2000">
    <property type="entry name" value="Glycogen Phosphorylase B"/>
    <property type="match status" value="2"/>
</dbReference>
<reference evidence="3 4" key="1">
    <citation type="submission" date="2019-03" db="EMBL/GenBank/DDBJ databases">
        <title>Bradyrhizobium strains diversity isolated from Chamaecrista fasciculata.</title>
        <authorList>
            <person name="Urquiaga M.C.O."/>
            <person name="Hungria M."/>
            <person name="Delamuta J.R.M."/>
        </authorList>
    </citation>
    <scope>NUCLEOTIDE SEQUENCE [LARGE SCALE GENOMIC DNA]</scope>
    <source>
        <strain evidence="3 4">CNPSo 3424</strain>
    </source>
</reference>
<keyword evidence="4" id="KW-1185">Reference proteome</keyword>
<dbReference type="OrthoDB" id="9790710at2"/>
<dbReference type="Pfam" id="PF13439">
    <property type="entry name" value="Glyco_transf_4"/>
    <property type="match status" value="1"/>
</dbReference>
<accession>A0A4Y9L0S9</accession>
<sequence length="361" mass="40454">MRILIDALSFETRDGGFATALIGLVKTACKISDFEFVVACHRSNRDFFRALGAETYCVAFPSRLKWYLAPLIVEKIARRVGADAIHHEISGPGVTGRVPFSVTVHDLHFLEKDHVRRSGLGGLAMERYWRNYFVGSLRSARRIKTVSRTTLNDVALHCQNVPASMVECIYPCIDPLYEAGKRREYQAQGSLNILFLGSIVPRKNLGFLLRALSRVQRSWHLDIVGNVWWGAQELATWQDDSRISVHGYLETSQLAEVADRAHLLISPARYEGFGLPCAEAMSAGLPVFASDIPAHREFVPSDCLFGLDDPSHLARMIDHLDGQTYERLLAGASSVAEQFTEEKHILNHTKFFQRAFAPGVR</sequence>
<dbReference type="PANTHER" id="PTHR46401">
    <property type="entry name" value="GLYCOSYLTRANSFERASE WBBK-RELATED"/>
    <property type="match status" value="1"/>
</dbReference>
<keyword evidence="1 3" id="KW-0808">Transferase</keyword>
<evidence type="ECO:0000256" key="1">
    <source>
        <dbReference type="ARBA" id="ARBA00022679"/>
    </source>
</evidence>
<dbReference type="GO" id="GO:0016757">
    <property type="term" value="F:glycosyltransferase activity"/>
    <property type="evidence" value="ECO:0007669"/>
    <property type="project" value="UniProtKB-ARBA"/>
</dbReference>
<organism evidence="3 4">
    <name type="scientific">Bradyrhizobium frederickii</name>
    <dbReference type="NCBI Taxonomy" id="2560054"/>
    <lineage>
        <taxon>Bacteria</taxon>
        <taxon>Pseudomonadati</taxon>
        <taxon>Pseudomonadota</taxon>
        <taxon>Alphaproteobacteria</taxon>
        <taxon>Hyphomicrobiales</taxon>
        <taxon>Nitrobacteraceae</taxon>
        <taxon>Bradyrhizobium</taxon>
    </lineage>
</organism>
<name>A0A4Y9L0S9_9BRAD</name>
<dbReference type="SUPFAM" id="SSF53756">
    <property type="entry name" value="UDP-Glycosyltransferase/glycogen phosphorylase"/>
    <property type="match status" value="1"/>
</dbReference>
<comment type="caution">
    <text evidence="3">The sequence shown here is derived from an EMBL/GenBank/DDBJ whole genome shotgun (WGS) entry which is preliminary data.</text>
</comment>
<gene>
    <name evidence="3" type="ORF">E4K66_24095</name>
</gene>
<protein>
    <submittedName>
        <fullName evidence="3">Glycosyltransferase family 1 protein</fullName>
    </submittedName>
</protein>
<proteinExistence type="predicted"/>
<feature type="domain" description="Glycosyltransferase subfamily 4-like N-terminal" evidence="2">
    <location>
        <begin position="30"/>
        <end position="175"/>
    </location>
</feature>
<dbReference type="InterPro" id="IPR028098">
    <property type="entry name" value="Glyco_trans_4-like_N"/>
</dbReference>
<dbReference type="Proteomes" id="UP000298225">
    <property type="component" value="Unassembled WGS sequence"/>
</dbReference>
<dbReference type="AlphaFoldDB" id="A0A4Y9L0S9"/>